<feature type="domain" description="Thiamine pyrophosphate enzyme N-terminal TPP-binding" evidence="8">
    <location>
        <begin position="4"/>
        <end position="117"/>
    </location>
</feature>
<dbReference type="Pfam" id="PF02776">
    <property type="entry name" value="TPP_enzyme_N"/>
    <property type="match status" value="1"/>
</dbReference>
<proteinExistence type="inferred from homology"/>
<dbReference type="InterPro" id="IPR045229">
    <property type="entry name" value="TPP_enz"/>
</dbReference>
<dbReference type="Pfam" id="PF00205">
    <property type="entry name" value="TPP_enzyme_M"/>
    <property type="match status" value="1"/>
</dbReference>
<evidence type="ECO:0000259" key="7">
    <source>
        <dbReference type="Pfam" id="PF02775"/>
    </source>
</evidence>
<dbReference type="CDD" id="cd07035">
    <property type="entry name" value="TPP_PYR_POX_like"/>
    <property type="match status" value="1"/>
</dbReference>
<dbReference type="STRING" id="990712.SAMN05216257_102478"/>
<sequence length="541" mass="56260">MARMSCGEATMRLLARYGVRAVFGVPGVHTLEFCRGLRDPGTKDDGRLLHIQTRNEEGAAYAAEGWARATGEPGVALVISGPGVTNAATGLGDAWCASLPMLLISAEPPSDSLGKGWGVLHEITEQRAVTAPLTAFSATAHRPEDVPGLLARAFTLFSSARPRPVHISIPTDVQAMPVDEEWEAVTLPARPVPEARVLAEAAERLAAARRPVIVAGGGAVEAGKGIADLSERLAAPVITTTAGKGIVPCDGPLALGGGLSRAAGRELLARADVVLALGTELSETDSFVPRLDIPGEIIRVDIDPAKLNDLYPAQLGLVGDAAAAAEALADRLAAHRPAPDAAAARQAEVSAARAETLAPQTDSEARHLRLLSALREVLPDEAILSGDACQPVYTAAFAWPARRPRRFFFPAGFCTLGAALPQAIGAKLAEPETPVVALVGDGGFMFTMPELLTAAQLGLALPVILWDNRGLKQIRDDLAAIGVQPVGVDPLNPDFTALARACHCHAAAPDDEVGFRAAVTAALAADRPTLIHVTEGAGWLA</sequence>
<dbReference type="GO" id="GO:0000287">
    <property type="term" value="F:magnesium ion binding"/>
    <property type="evidence" value="ECO:0007669"/>
    <property type="project" value="InterPro"/>
</dbReference>
<evidence type="ECO:0000259" key="8">
    <source>
        <dbReference type="Pfam" id="PF02776"/>
    </source>
</evidence>
<comment type="cofactor">
    <cofactor evidence="1">
        <name>thiamine diphosphate</name>
        <dbReference type="ChEBI" id="CHEBI:58937"/>
    </cofactor>
</comment>
<evidence type="ECO:0000313" key="9">
    <source>
        <dbReference type="EMBL" id="SDK36699.1"/>
    </source>
</evidence>
<dbReference type="EMBL" id="FNFV01000002">
    <property type="protein sequence ID" value="SDK36699.1"/>
    <property type="molecule type" value="Genomic_DNA"/>
</dbReference>
<dbReference type="InterPro" id="IPR011766">
    <property type="entry name" value="TPP_enzyme_TPP-bd"/>
</dbReference>
<evidence type="ECO:0000313" key="10">
    <source>
        <dbReference type="Proteomes" id="UP000199328"/>
    </source>
</evidence>
<dbReference type="SUPFAM" id="SSF52518">
    <property type="entry name" value="Thiamin diphosphate-binding fold (THDP-binding)"/>
    <property type="match status" value="2"/>
</dbReference>
<dbReference type="GO" id="GO:0050660">
    <property type="term" value="F:flavin adenine dinucleotide binding"/>
    <property type="evidence" value="ECO:0007669"/>
    <property type="project" value="TreeGrafter"/>
</dbReference>
<comment type="similarity">
    <text evidence="2 5">Belongs to the TPP enzyme family.</text>
</comment>
<dbReference type="GO" id="GO:0030976">
    <property type="term" value="F:thiamine pyrophosphate binding"/>
    <property type="evidence" value="ECO:0007669"/>
    <property type="project" value="InterPro"/>
</dbReference>
<dbReference type="Gene3D" id="3.40.50.1220">
    <property type="entry name" value="TPP-binding domain"/>
    <property type="match status" value="1"/>
</dbReference>
<dbReference type="OrthoDB" id="4494979at2"/>
<feature type="domain" description="Thiamine pyrophosphate enzyme central" evidence="6">
    <location>
        <begin position="198"/>
        <end position="328"/>
    </location>
</feature>
<dbReference type="Gene3D" id="3.40.50.970">
    <property type="match status" value="2"/>
</dbReference>
<dbReference type="Proteomes" id="UP000199328">
    <property type="component" value="Unassembled WGS sequence"/>
</dbReference>
<evidence type="ECO:0000256" key="4">
    <source>
        <dbReference type="ARBA" id="ARBA00023052"/>
    </source>
</evidence>
<evidence type="ECO:0000256" key="3">
    <source>
        <dbReference type="ARBA" id="ARBA00022679"/>
    </source>
</evidence>
<feature type="domain" description="Thiamine pyrophosphate enzyme TPP-binding" evidence="7">
    <location>
        <begin position="392"/>
        <end position="533"/>
    </location>
</feature>
<keyword evidence="10" id="KW-1185">Reference proteome</keyword>
<dbReference type="PROSITE" id="PS00187">
    <property type="entry name" value="TPP_ENZYMES"/>
    <property type="match status" value="1"/>
</dbReference>
<dbReference type="GO" id="GO:0005948">
    <property type="term" value="C:acetolactate synthase complex"/>
    <property type="evidence" value="ECO:0007669"/>
    <property type="project" value="TreeGrafter"/>
</dbReference>
<name>A0A1G9BB66_9RHOB</name>
<dbReference type="PANTHER" id="PTHR18968:SF13">
    <property type="entry name" value="ACETOLACTATE SYNTHASE CATALYTIC SUBUNIT, MITOCHONDRIAL"/>
    <property type="match status" value="1"/>
</dbReference>
<dbReference type="GO" id="GO:0009099">
    <property type="term" value="P:L-valine biosynthetic process"/>
    <property type="evidence" value="ECO:0007669"/>
    <property type="project" value="TreeGrafter"/>
</dbReference>
<organism evidence="9 10">
    <name type="scientific">Meinhardsimonia xiamenensis</name>
    <dbReference type="NCBI Taxonomy" id="990712"/>
    <lineage>
        <taxon>Bacteria</taxon>
        <taxon>Pseudomonadati</taxon>
        <taxon>Pseudomonadota</taxon>
        <taxon>Alphaproteobacteria</taxon>
        <taxon>Rhodobacterales</taxon>
        <taxon>Paracoccaceae</taxon>
        <taxon>Meinhardsimonia</taxon>
    </lineage>
</organism>
<dbReference type="InterPro" id="IPR000399">
    <property type="entry name" value="TPP-bd_CS"/>
</dbReference>
<dbReference type="GO" id="GO:0009097">
    <property type="term" value="P:isoleucine biosynthetic process"/>
    <property type="evidence" value="ECO:0007669"/>
    <property type="project" value="TreeGrafter"/>
</dbReference>
<evidence type="ECO:0000256" key="1">
    <source>
        <dbReference type="ARBA" id="ARBA00001964"/>
    </source>
</evidence>
<dbReference type="InterPro" id="IPR012001">
    <property type="entry name" value="Thiamin_PyroP_enz_TPP-bd_dom"/>
</dbReference>
<evidence type="ECO:0000256" key="2">
    <source>
        <dbReference type="ARBA" id="ARBA00007812"/>
    </source>
</evidence>
<dbReference type="InterPro" id="IPR029035">
    <property type="entry name" value="DHS-like_NAD/FAD-binding_dom"/>
</dbReference>
<dbReference type="NCBIfam" id="NF005712">
    <property type="entry name" value="PRK07524.1"/>
    <property type="match status" value="1"/>
</dbReference>
<evidence type="ECO:0000256" key="5">
    <source>
        <dbReference type="RuleBase" id="RU362132"/>
    </source>
</evidence>
<dbReference type="InterPro" id="IPR029061">
    <property type="entry name" value="THDP-binding"/>
</dbReference>
<gene>
    <name evidence="9" type="ORF">SAMN05216257_102478</name>
</gene>
<protein>
    <submittedName>
        <fullName evidence="9">5-guanidino-2-oxopentanoate decarboxylase</fullName>
    </submittedName>
</protein>
<dbReference type="InterPro" id="IPR012000">
    <property type="entry name" value="Thiamin_PyroP_enz_cen_dom"/>
</dbReference>
<keyword evidence="4 5" id="KW-0786">Thiamine pyrophosphate</keyword>
<dbReference type="CDD" id="cd00568">
    <property type="entry name" value="TPP_enzymes"/>
    <property type="match status" value="1"/>
</dbReference>
<dbReference type="RefSeq" id="WP_092499205.1">
    <property type="nucleotide sequence ID" value="NZ_FNFV01000002.1"/>
</dbReference>
<dbReference type="SUPFAM" id="SSF52467">
    <property type="entry name" value="DHS-like NAD/FAD-binding domain"/>
    <property type="match status" value="1"/>
</dbReference>
<reference evidence="10" key="1">
    <citation type="submission" date="2016-10" db="EMBL/GenBank/DDBJ databases">
        <authorList>
            <person name="Varghese N."/>
            <person name="Submissions S."/>
        </authorList>
    </citation>
    <scope>NUCLEOTIDE SEQUENCE [LARGE SCALE GENOMIC DNA]</scope>
    <source>
        <strain evidence="10">CGMCC 1.10789</strain>
    </source>
</reference>
<dbReference type="PANTHER" id="PTHR18968">
    <property type="entry name" value="THIAMINE PYROPHOSPHATE ENZYMES"/>
    <property type="match status" value="1"/>
</dbReference>
<evidence type="ECO:0000259" key="6">
    <source>
        <dbReference type="Pfam" id="PF00205"/>
    </source>
</evidence>
<keyword evidence="3" id="KW-0808">Transferase</keyword>
<accession>A0A1G9BB66</accession>
<dbReference type="GO" id="GO:0003984">
    <property type="term" value="F:acetolactate synthase activity"/>
    <property type="evidence" value="ECO:0007669"/>
    <property type="project" value="TreeGrafter"/>
</dbReference>
<dbReference type="AlphaFoldDB" id="A0A1G9BB66"/>
<dbReference type="Pfam" id="PF02775">
    <property type="entry name" value="TPP_enzyme_C"/>
    <property type="match status" value="1"/>
</dbReference>